<accession>A0ABZ2Y6Z6</accession>
<dbReference type="PANTHER" id="PTHR43542">
    <property type="entry name" value="METHYLTRANSFERASE"/>
    <property type="match status" value="1"/>
</dbReference>
<dbReference type="CDD" id="cd02440">
    <property type="entry name" value="AdoMet_MTases"/>
    <property type="match status" value="1"/>
</dbReference>
<dbReference type="PANTHER" id="PTHR43542:SF1">
    <property type="entry name" value="METHYLTRANSFERASE"/>
    <property type="match status" value="1"/>
</dbReference>
<dbReference type="EC" id="2.1.1.171" evidence="4"/>
<dbReference type="RefSeq" id="WP_341877339.1">
    <property type="nucleotide sequence ID" value="NZ_CP121687.1"/>
</dbReference>
<name>A0ABZ2Y6Z6_9FIRM</name>
<keyword evidence="1 4" id="KW-0489">Methyltransferase</keyword>
<protein>
    <submittedName>
        <fullName evidence="4">16S rRNA (Guanine(966)-N(2))-methyltransferase RsmD</fullName>
        <ecNumber evidence="4">2.1.1.171</ecNumber>
    </submittedName>
</protein>
<reference evidence="4 5" key="1">
    <citation type="submission" date="2023-03" db="EMBL/GenBank/DDBJ databases">
        <title>Novel Species.</title>
        <authorList>
            <person name="Ma S."/>
        </authorList>
    </citation>
    <scope>NUCLEOTIDE SEQUENCE [LARGE SCALE GENOMIC DNA]</scope>
    <source>
        <strain evidence="4 5">LIND6LT2</strain>
    </source>
</reference>
<dbReference type="Pfam" id="PF03602">
    <property type="entry name" value="Cons_hypoth95"/>
    <property type="match status" value="1"/>
</dbReference>
<sequence length="186" mass="20875">MRVIAGSAKGHKLKAPKGLETRPTTDKIKESLFNIISPDLYDCSFLDLFSGTGAIGIEALSRGAKKAVFIDKSSVCKKIIEENLLHTKLNHLGAVFQCSVSAGLDLLKEKKETFDIIFMDPPYAQDIIGETIMKIADYGLLNDSGYIIIEHSSEKPITNLDKFQLWKEKNYKTTMMTFLKLREEQI</sequence>
<gene>
    <name evidence="4" type="primary">rsmD</name>
    <name evidence="4" type="ORF">QBE51_02260</name>
</gene>
<organism evidence="4 5">
    <name type="scientific">Defluviitalea saccharophila</name>
    <dbReference type="NCBI Taxonomy" id="879970"/>
    <lineage>
        <taxon>Bacteria</taxon>
        <taxon>Bacillati</taxon>
        <taxon>Bacillota</taxon>
        <taxon>Clostridia</taxon>
        <taxon>Lachnospirales</taxon>
        <taxon>Defluviitaleaceae</taxon>
        <taxon>Defluviitalea</taxon>
    </lineage>
</organism>
<dbReference type="SUPFAM" id="SSF53335">
    <property type="entry name" value="S-adenosyl-L-methionine-dependent methyltransferases"/>
    <property type="match status" value="1"/>
</dbReference>
<dbReference type="Proteomes" id="UP001486565">
    <property type="component" value="Chromosome"/>
</dbReference>
<dbReference type="NCBIfam" id="TIGR00095">
    <property type="entry name" value="16S rRNA (guanine(966)-N(2))-methyltransferase RsmD"/>
    <property type="match status" value="1"/>
</dbReference>
<evidence type="ECO:0000313" key="4">
    <source>
        <dbReference type="EMBL" id="WZL70376.1"/>
    </source>
</evidence>
<dbReference type="GO" id="GO:0052913">
    <property type="term" value="F:16S rRNA (guanine(966)-N(2))-methyltransferase activity"/>
    <property type="evidence" value="ECO:0007669"/>
    <property type="project" value="UniProtKB-EC"/>
</dbReference>
<dbReference type="InterPro" id="IPR002052">
    <property type="entry name" value="DNA_methylase_N6_adenine_CS"/>
</dbReference>
<dbReference type="PIRSF" id="PIRSF004553">
    <property type="entry name" value="CHP00095"/>
    <property type="match status" value="1"/>
</dbReference>
<evidence type="ECO:0000256" key="2">
    <source>
        <dbReference type="ARBA" id="ARBA00022679"/>
    </source>
</evidence>
<evidence type="ECO:0000313" key="5">
    <source>
        <dbReference type="Proteomes" id="UP001486565"/>
    </source>
</evidence>
<evidence type="ECO:0000256" key="1">
    <source>
        <dbReference type="ARBA" id="ARBA00022603"/>
    </source>
</evidence>
<keyword evidence="5" id="KW-1185">Reference proteome</keyword>
<dbReference type="InterPro" id="IPR029063">
    <property type="entry name" value="SAM-dependent_MTases_sf"/>
</dbReference>
<feature type="region of interest" description="Disordered" evidence="3">
    <location>
        <begin position="1"/>
        <end position="20"/>
    </location>
</feature>
<dbReference type="PROSITE" id="PS00092">
    <property type="entry name" value="N6_MTASE"/>
    <property type="match status" value="1"/>
</dbReference>
<proteinExistence type="predicted"/>
<dbReference type="EMBL" id="CP121687">
    <property type="protein sequence ID" value="WZL70376.1"/>
    <property type="molecule type" value="Genomic_DNA"/>
</dbReference>
<keyword evidence="2 4" id="KW-0808">Transferase</keyword>
<evidence type="ECO:0000256" key="3">
    <source>
        <dbReference type="SAM" id="MobiDB-lite"/>
    </source>
</evidence>
<dbReference type="Gene3D" id="3.40.50.150">
    <property type="entry name" value="Vaccinia Virus protein VP39"/>
    <property type="match status" value="1"/>
</dbReference>
<dbReference type="InterPro" id="IPR004398">
    <property type="entry name" value="RNA_MeTrfase_RsmD"/>
</dbReference>